<feature type="compositionally biased region" description="Basic and acidic residues" evidence="2">
    <location>
        <begin position="92"/>
        <end position="103"/>
    </location>
</feature>
<comment type="caution">
    <text evidence="3">The sequence shown here is derived from an EMBL/GenBank/DDBJ whole genome shotgun (WGS) entry which is preliminary data.</text>
</comment>
<evidence type="ECO:0008006" key="5">
    <source>
        <dbReference type="Google" id="ProtNLM"/>
    </source>
</evidence>
<accession>A0ABQ9P084</accession>
<name>A0ABQ9P084_9PEZI</name>
<feature type="compositionally biased region" description="Polar residues" evidence="2">
    <location>
        <begin position="175"/>
        <end position="185"/>
    </location>
</feature>
<proteinExistence type="predicted"/>
<feature type="region of interest" description="Disordered" evidence="2">
    <location>
        <begin position="175"/>
        <end position="274"/>
    </location>
</feature>
<feature type="compositionally biased region" description="Basic and acidic residues" evidence="2">
    <location>
        <begin position="254"/>
        <end position="263"/>
    </location>
</feature>
<feature type="region of interest" description="Disordered" evidence="2">
    <location>
        <begin position="696"/>
        <end position="737"/>
    </location>
</feature>
<gene>
    <name evidence="3" type="ORF">H2201_004120</name>
</gene>
<dbReference type="EMBL" id="JAPDRL010000025">
    <property type="protein sequence ID" value="KAJ9665812.1"/>
    <property type="molecule type" value="Genomic_DNA"/>
</dbReference>
<feature type="compositionally biased region" description="Basic and acidic residues" evidence="2">
    <location>
        <begin position="340"/>
        <end position="506"/>
    </location>
</feature>
<feature type="region of interest" description="Disordered" evidence="2">
    <location>
        <begin position="36"/>
        <end position="121"/>
    </location>
</feature>
<evidence type="ECO:0000313" key="3">
    <source>
        <dbReference type="EMBL" id="KAJ9665812.1"/>
    </source>
</evidence>
<feature type="coiled-coil region" evidence="1">
    <location>
        <begin position="643"/>
        <end position="677"/>
    </location>
</feature>
<protein>
    <recommendedName>
        <fullName evidence="5">RRM domain-containing protein</fullName>
    </recommendedName>
</protein>
<keyword evidence="4" id="KW-1185">Reference proteome</keyword>
<reference evidence="3" key="1">
    <citation type="submission" date="2022-10" db="EMBL/GenBank/DDBJ databases">
        <title>Culturing micro-colonial fungi from biological soil crusts in the Mojave desert and describing Neophaeococcomyces mojavensis, and introducing the new genera and species Taxawa tesnikishii.</title>
        <authorList>
            <person name="Kurbessoian T."/>
            <person name="Stajich J.E."/>
        </authorList>
    </citation>
    <scope>NUCLEOTIDE SEQUENCE</scope>
    <source>
        <strain evidence="3">TK_1</strain>
    </source>
</reference>
<sequence length="942" mass="104271">MLRADSRSPGSARHWGKADDAETLKSFLDRLNFRLPPTISASTSPAKPTPPGTERPPFDASKYRTPAPPAVNTSSSLTAAAEGLKADTPPEVAERRQSFKEAVRQLAAQARGNTPSTSELPPTRVTLVIYFQFSSTPASNGSVRTSTTASNKPVNKPSHSLPAFALPFTLRGSSLAFSAGGSNQSPLPPVFSDPEDLDDTPNASISKLNPAASELQPDLTRQQTFEKRTQEALARQESINRHISELQLQPRQRNGQEKSETDAAHQSQAEQDMASKRAAIDLEKQRKAEEAFQAMLKAESDARQKAQDERRAKAAAEDEARRKAQEETRRHVEAQAAEGARLKAEAEERRARLVEQERLAKAAAEAEARQRALEETRRQAEEQARKAAAEAEAPREAQDEARRLAEETARKKAAAEAEARRKAEEEAHRQAEEQARKKAVEDARLKMEAEARRKAAEEMHQKQQAEARRKADEARIKAKEEAQKWAEKEKQAKAKEEARKRVEEERIKAEEEAMRRAEEQSLLLAEQKKAERTVAEQQEVLDNLAQRLESLKETRKDRFEKIAADDNRVERMRTGTLNILEDQQKRLTDIGRIKDECISQINEATKKLAEQSQLEEHAKGIIEEATKHMAKFDGLKERLVNLAKDQREKLDKREHDMEAAMKAAAAAKAEAEKVVERSIAAAKALAEKAIRTAPKALNGTQSTGATSAATDSTPAGSTTTDETAVNPPFGTSASRENVETEDVLKFTAWPKPAERPHGPAKVRCVQLTNLPSTSTVSSIQALIWGGRVEQITYAPGSTSAWVFFMRAADAAKYLDETSNGIEIPGDDRIVWVESSKDPDPAHDMFRGHYDAGVTRCVRAIGVDEEWGMGGLTKLAAGDGRKVERVINGQNPSGRRTVEFRFHSIYDALKFRVRLANDEEWEHCNVIFAPDPCATAEGVHVGM</sequence>
<feature type="compositionally biased region" description="Basic and acidic residues" evidence="2">
    <location>
        <begin position="298"/>
        <end position="333"/>
    </location>
</feature>
<keyword evidence="1" id="KW-0175">Coiled coil</keyword>
<feature type="compositionally biased region" description="Polar residues" evidence="2">
    <location>
        <begin position="136"/>
        <end position="153"/>
    </location>
</feature>
<feature type="compositionally biased region" description="Low complexity" evidence="2">
    <location>
        <begin position="36"/>
        <end position="46"/>
    </location>
</feature>
<evidence type="ECO:0000256" key="2">
    <source>
        <dbReference type="SAM" id="MobiDB-lite"/>
    </source>
</evidence>
<feature type="region of interest" description="Disordered" evidence="2">
    <location>
        <begin position="295"/>
        <end position="506"/>
    </location>
</feature>
<organism evidence="3 4">
    <name type="scientific">Coniosporium apollinis</name>
    <dbReference type="NCBI Taxonomy" id="61459"/>
    <lineage>
        <taxon>Eukaryota</taxon>
        <taxon>Fungi</taxon>
        <taxon>Dikarya</taxon>
        <taxon>Ascomycota</taxon>
        <taxon>Pezizomycotina</taxon>
        <taxon>Dothideomycetes</taxon>
        <taxon>Dothideomycetes incertae sedis</taxon>
        <taxon>Coniosporium</taxon>
    </lineage>
</organism>
<dbReference type="Proteomes" id="UP001172684">
    <property type="component" value="Unassembled WGS sequence"/>
</dbReference>
<feature type="region of interest" description="Disordered" evidence="2">
    <location>
        <begin position="136"/>
        <end position="158"/>
    </location>
</feature>
<feature type="compositionally biased region" description="Low complexity" evidence="2">
    <location>
        <begin position="699"/>
        <end position="720"/>
    </location>
</feature>
<evidence type="ECO:0000256" key="1">
    <source>
        <dbReference type="SAM" id="Coils"/>
    </source>
</evidence>
<feature type="compositionally biased region" description="Polar residues" evidence="2">
    <location>
        <begin position="111"/>
        <end position="120"/>
    </location>
</feature>
<evidence type="ECO:0000313" key="4">
    <source>
        <dbReference type="Proteomes" id="UP001172684"/>
    </source>
</evidence>